<keyword evidence="3" id="KW-1185">Reference proteome</keyword>
<feature type="non-terminal residue" evidence="2">
    <location>
        <position position="1"/>
    </location>
</feature>
<reference evidence="2 3" key="1">
    <citation type="submission" date="2020-02" db="EMBL/GenBank/DDBJ databases">
        <authorList>
            <person name="Ma Q."/>
            <person name="Huang Y."/>
            <person name="Song X."/>
            <person name="Pei D."/>
        </authorList>
    </citation>
    <scope>NUCLEOTIDE SEQUENCE [LARGE SCALE GENOMIC DNA]</scope>
    <source>
        <strain evidence="2">Sxm20200214</strain>
        <tissue evidence="2">Leaf</tissue>
    </source>
</reference>
<feature type="region of interest" description="Disordered" evidence="1">
    <location>
        <begin position="1"/>
        <end position="42"/>
    </location>
</feature>
<evidence type="ECO:0000313" key="2">
    <source>
        <dbReference type="EMBL" id="KAG2256776.1"/>
    </source>
</evidence>
<dbReference type="OrthoDB" id="3797628at2759"/>
<proteinExistence type="predicted"/>
<protein>
    <submittedName>
        <fullName evidence="2">Uncharacterized protein</fullName>
    </submittedName>
</protein>
<comment type="caution">
    <text evidence="2">The sequence shown here is derived from an EMBL/GenBank/DDBJ whole genome shotgun (WGS) entry which is preliminary data.</text>
</comment>
<gene>
    <name evidence="2" type="ORF">Bca52824_076070</name>
</gene>
<dbReference type="AlphaFoldDB" id="A0A8X7TYP4"/>
<accession>A0A8X7TYP4</accession>
<sequence>MFGSSNPFGQSSSSGPFGSQPLFGQTSNTSSNNPFAPAATPFGTSSPFAAQTGSSIFGGTSTVCLVHLNPPLHSALPRLLELLHRQLLGVLLRPLEHPQQLHLLVGLL</sequence>
<evidence type="ECO:0000256" key="1">
    <source>
        <dbReference type="SAM" id="MobiDB-lite"/>
    </source>
</evidence>
<dbReference type="Proteomes" id="UP000886595">
    <property type="component" value="Unassembled WGS sequence"/>
</dbReference>
<organism evidence="2 3">
    <name type="scientific">Brassica carinata</name>
    <name type="common">Ethiopian mustard</name>
    <name type="synonym">Abyssinian cabbage</name>
    <dbReference type="NCBI Taxonomy" id="52824"/>
    <lineage>
        <taxon>Eukaryota</taxon>
        <taxon>Viridiplantae</taxon>
        <taxon>Streptophyta</taxon>
        <taxon>Embryophyta</taxon>
        <taxon>Tracheophyta</taxon>
        <taxon>Spermatophyta</taxon>
        <taxon>Magnoliopsida</taxon>
        <taxon>eudicotyledons</taxon>
        <taxon>Gunneridae</taxon>
        <taxon>Pentapetalae</taxon>
        <taxon>rosids</taxon>
        <taxon>malvids</taxon>
        <taxon>Brassicales</taxon>
        <taxon>Brassicaceae</taxon>
        <taxon>Brassiceae</taxon>
        <taxon>Brassica</taxon>
    </lineage>
</organism>
<evidence type="ECO:0000313" key="3">
    <source>
        <dbReference type="Proteomes" id="UP000886595"/>
    </source>
</evidence>
<dbReference type="EMBL" id="JAAMPC010000015">
    <property type="protein sequence ID" value="KAG2256776.1"/>
    <property type="molecule type" value="Genomic_DNA"/>
</dbReference>
<feature type="compositionally biased region" description="Low complexity" evidence="1">
    <location>
        <begin position="1"/>
        <end position="24"/>
    </location>
</feature>
<feature type="compositionally biased region" description="Polar residues" evidence="1">
    <location>
        <begin position="25"/>
        <end position="34"/>
    </location>
</feature>
<name>A0A8X7TYP4_BRACI</name>